<proteinExistence type="inferred from homology"/>
<dbReference type="NCBIfam" id="TIGR01930">
    <property type="entry name" value="AcCoA-C-Actrans"/>
    <property type="match status" value="1"/>
</dbReference>
<feature type="domain" description="Thiolase C-terminal" evidence="15">
    <location>
        <begin position="297"/>
        <end position="416"/>
    </location>
</feature>
<dbReference type="AlphaFoldDB" id="A0A2T9YK75"/>
<feature type="active site" description="Acyl-thioester intermediate" evidence="11">
    <location>
        <position position="116"/>
    </location>
</feature>
<dbReference type="Proteomes" id="UP000245383">
    <property type="component" value="Unassembled WGS sequence"/>
</dbReference>
<gene>
    <name evidence="16" type="ORF">BB561_003693</name>
</gene>
<name>A0A2T9YK75_9FUNG</name>
<evidence type="ECO:0000256" key="12">
    <source>
        <dbReference type="RuleBase" id="RU003557"/>
    </source>
</evidence>
<evidence type="ECO:0000256" key="5">
    <source>
        <dbReference type="ARBA" id="ARBA00022832"/>
    </source>
</evidence>
<dbReference type="PANTHER" id="PTHR43853">
    <property type="entry name" value="3-KETOACYL-COA THIOLASE, PEROXISOMAL"/>
    <property type="match status" value="1"/>
</dbReference>
<keyword evidence="4 12" id="KW-0808">Transferase</keyword>
<dbReference type="InterPro" id="IPR002155">
    <property type="entry name" value="Thiolase"/>
</dbReference>
<comment type="caution">
    <text evidence="16">The sequence shown here is derived from an EMBL/GenBank/DDBJ whole genome shotgun (WGS) entry which is preliminary data.</text>
</comment>
<dbReference type="InterPro" id="IPR020615">
    <property type="entry name" value="Thiolase_acyl_enz_int_AS"/>
</dbReference>
<dbReference type="PROSITE" id="PS00098">
    <property type="entry name" value="THIOLASE_1"/>
    <property type="match status" value="1"/>
</dbReference>
<keyword evidence="7" id="KW-0443">Lipid metabolism</keyword>
<dbReference type="GO" id="GO:0005777">
    <property type="term" value="C:peroxisome"/>
    <property type="evidence" value="ECO:0007669"/>
    <property type="project" value="UniProtKB-SubCell"/>
</dbReference>
<keyword evidence="8" id="KW-0576">Peroxisome</keyword>
<feature type="active site" description="Proton acceptor" evidence="11">
    <location>
        <position position="404"/>
    </location>
</feature>
<evidence type="ECO:0000259" key="14">
    <source>
        <dbReference type="Pfam" id="PF00108"/>
    </source>
</evidence>
<dbReference type="Gene3D" id="3.40.47.10">
    <property type="match status" value="2"/>
</dbReference>
<keyword evidence="17" id="KW-1185">Reference proteome</keyword>
<dbReference type="GO" id="GO:0010124">
    <property type="term" value="P:phenylacetate catabolic process"/>
    <property type="evidence" value="ECO:0007669"/>
    <property type="project" value="TreeGrafter"/>
</dbReference>
<evidence type="ECO:0000256" key="4">
    <source>
        <dbReference type="ARBA" id="ARBA00022679"/>
    </source>
</evidence>
<evidence type="ECO:0000259" key="15">
    <source>
        <dbReference type="Pfam" id="PF02803"/>
    </source>
</evidence>
<evidence type="ECO:0000256" key="7">
    <source>
        <dbReference type="ARBA" id="ARBA00023098"/>
    </source>
</evidence>
<evidence type="ECO:0000256" key="1">
    <source>
        <dbReference type="ARBA" id="ARBA00004275"/>
    </source>
</evidence>
<dbReference type="STRING" id="133385.A0A2T9YK75"/>
<comment type="pathway">
    <text evidence="2">Lipid metabolism; fatty acid metabolism.</text>
</comment>
<dbReference type="EMBL" id="MBFR01000153">
    <property type="protein sequence ID" value="PVU92674.1"/>
    <property type="molecule type" value="Genomic_DNA"/>
</dbReference>
<evidence type="ECO:0000256" key="9">
    <source>
        <dbReference type="ARBA" id="ARBA00023315"/>
    </source>
</evidence>
<feature type="region of interest" description="Disordered" evidence="13">
    <location>
        <begin position="1"/>
        <end position="22"/>
    </location>
</feature>
<keyword evidence="6" id="KW-0809">Transit peptide</keyword>
<dbReference type="GO" id="GO:0003988">
    <property type="term" value="F:acetyl-CoA C-acyltransferase activity"/>
    <property type="evidence" value="ECO:0007669"/>
    <property type="project" value="UniProtKB-EC"/>
</dbReference>
<evidence type="ECO:0000256" key="3">
    <source>
        <dbReference type="ARBA" id="ARBA00010982"/>
    </source>
</evidence>
<dbReference type="InterPro" id="IPR020613">
    <property type="entry name" value="Thiolase_CS"/>
</dbReference>
<evidence type="ECO:0000256" key="2">
    <source>
        <dbReference type="ARBA" id="ARBA00004872"/>
    </source>
</evidence>
<evidence type="ECO:0008006" key="18">
    <source>
        <dbReference type="Google" id="ProtNLM"/>
    </source>
</evidence>
<dbReference type="FunFam" id="3.40.47.10:FF:000010">
    <property type="entry name" value="Acetyl-CoA acetyltransferase (Thiolase)"/>
    <property type="match status" value="1"/>
</dbReference>
<accession>A0A2T9YK75</accession>
<organism evidence="16 17">
    <name type="scientific">Smittium simulii</name>
    <dbReference type="NCBI Taxonomy" id="133385"/>
    <lineage>
        <taxon>Eukaryota</taxon>
        <taxon>Fungi</taxon>
        <taxon>Fungi incertae sedis</taxon>
        <taxon>Zoopagomycota</taxon>
        <taxon>Kickxellomycotina</taxon>
        <taxon>Harpellomycetes</taxon>
        <taxon>Harpellales</taxon>
        <taxon>Legeriomycetaceae</taxon>
        <taxon>Smittium</taxon>
    </lineage>
</organism>
<keyword evidence="5" id="KW-0276">Fatty acid metabolism</keyword>
<dbReference type="PROSITE" id="PS00737">
    <property type="entry name" value="THIOLASE_2"/>
    <property type="match status" value="1"/>
</dbReference>
<dbReference type="GO" id="GO:0006635">
    <property type="term" value="P:fatty acid beta-oxidation"/>
    <property type="evidence" value="ECO:0007669"/>
    <property type="project" value="TreeGrafter"/>
</dbReference>
<dbReference type="PANTHER" id="PTHR43853:SF8">
    <property type="entry name" value="3-KETOACYL-COA THIOLASE, PEROXISOMAL"/>
    <property type="match status" value="1"/>
</dbReference>
<reference evidence="16 17" key="1">
    <citation type="journal article" date="2018" name="MBio">
        <title>Comparative Genomics Reveals the Core Gene Toolbox for the Fungus-Insect Symbiosis.</title>
        <authorList>
            <person name="Wang Y."/>
            <person name="Stata M."/>
            <person name="Wang W."/>
            <person name="Stajich J.E."/>
            <person name="White M.M."/>
            <person name="Moncalvo J.M."/>
        </authorList>
    </citation>
    <scope>NUCLEOTIDE SEQUENCE [LARGE SCALE GENOMIC DNA]</scope>
    <source>
        <strain evidence="16 17">SWE-8-4</strain>
    </source>
</reference>
<evidence type="ECO:0000256" key="13">
    <source>
        <dbReference type="SAM" id="MobiDB-lite"/>
    </source>
</evidence>
<dbReference type="SUPFAM" id="SSF53901">
    <property type="entry name" value="Thiolase-like"/>
    <property type="match status" value="2"/>
</dbReference>
<comment type="similarity">
    <text evidence="3 12">Belongs to the thiolase-like superfamily. Thiolase family.</text>
</comment>
<comment type="subcellular location">
    <subcellularLocation>
        <location evidence="1">Peroxisome</location>
    </subcellularLocation>
</comment>
<evidence type="ECO:0000313" key="16">
    <source>
        <dbReference type="EMBL" id="PVU92674.1"/>
    </source>
</evidence>
<protein>
    <recommendedName>
        <fullName evidence="18">3-ketoacyl-CoA thiolase</fullName>
    </recommendedName>
</protein>
<dbReference type="PIRSF" id="PIRSF000429">
    <property type="entry name" value="Ac-CoA_Ac_transf"/>
    <property type="match status" value="1"/>
</dbReference>
<evidence type="ECO:0000256" key="11">
    <source>
        <dbReference type="PIRSR" id="PIRSR000429-1"/>
    </source>
</evidence>
<dbReference type="InterPro" id="IPR016039">
    <property type="entry name" value="Thiolase-like"/>
</dbReference>
<evidence type="ECO:0000256" key="8">
    <source>
        <dbReference type="ARBA" id="ARBA00023140"/>
    </source>
</evidence>
<feature type="active site" description="Proton acceptor" evidence="11">
    <location>
        <position position="374"/>
    </location>
</feature>
<comment type="catalytic activity">
    <reaction evidence="10">
        <text>an acyl-CoA + acetyl-CoA = a 3-oxoacyl-CoA + CoA</text>
        <dbReference type="Rhea" id="RHEA:21564"/>
        <dbReference type="ChEBI" id="CHEBI:57287"/>
        <dbReference type="ChEBI" id="CHEBI:57288"/>
        <dbReference type="ChEBI" id="CHEBI:58342"/>
        <dbReference type="ChEBI" id="CHEBI:90726"/>
        <dbReference type="EC" id="2.3.1.16"/>
    </reaction>
</comment>
<sequence length="418" mass="43973">MASNRLHQLASHMNGQTASSTQIGIKSPNDVVIVSAVRTAITKGGKGGFKDTNPEVLLAAVLKAVVQRVNLDPSLVQDVAVGNVLLPGGGATLARMSMLYAGYPESSSVVTVNRQCSSGLQAVTQIAAAIRDGTIDIGVGAGVDSMSKFYGALSNVKIEDYNQEMLEQQNVRDCLLPMGITSENVAHEFNICRQKQDGFAVSSHQKAYAAQKNGYFNEEIIPVTTHIIDKDGTKRTIVVSQDDGIRPETTMDTLAKLRTVFKKNGTTTAGNASQISDGAGAVLLMKRSQALEFGLPIIGKFITSAVIGVPPRIMGVGPAYAIPAAAKKAGIEVSDIDIFELNEAFASQAVYCIEKLGIDINKVNPKGGAIAFGHPLGATGARQVSTLLTELRRTGKKIGATSMCIGSGMGMCAIFEAE</sequence>
<dbReference type="InterPro" id="IPR020616">
    <property type="entry name" value="Thiolase_N"/>
</dbReference>
<dbReference type="InterPro" id="IPR020617">
    <property type="entry name" value="Thiolase_C"/>
</dbReference>
<feature type="domain" description="Thiolase N-terminal" evidence="14">
    <location>
        <begin position="31"/>
        <end position="288"/>
    </location>
</feature>
<dbReference type="Pfam" id="PF00108">
    <property type="entry name" value="Thiolase_N"/>
    <property type="match status" value="1"/>
</dbReference>
<evidence type="ECO:0000256" key="6">
    <source>
        <dbReference type="ARBA" id="ARBA00022946"/>
    </source>
</evidence>
<dbReference type="Pfam" id="PF02803">
    <property type="entry name" value="Thiolase_C"/>
    <property type="match status" value="1"/>
</dbReference>
<evidence type="ECO:0000313" key="17">
    <source>
        <dbReference type="Proteomes" id="UP000245383"/>
    </source>
</evidence>
<dbReference type="InterPro" id="IPR050215">
    <property type="entry name" value="Thiolase-like_sf_Thiolase"/>
</dbReference>
<dbReference type="OrthoDB" id="5404651at2759"/>
<keyword evidence="9 12" id="KW-0012">Acyltransferase</keyword>
<evidence type="ECO:0000256" key="10">
    <source>
        <dbReference type="ARBA" id="ARBA00047605"/>
    </source>
</evidence>
<dbReference type="CDD" id="cd00751">
    <property type="entry name" value="thiolase"/>
    <property type="match status" value="1"/>
</dbReference>